<dbReference type="EMBL" id="BK016169">
    <property type="protein sequence ID" value="DAF99630.1"/>
    <property type="molecule type" value="Genomic_DNA"/>
</dbReference>
<reference evidence="2" key="1">
    <citation type="journal article" date="2021" name="Proc. Natl. Acad. Sci. U.S.A.">
        <title>A Catalog of Tens of Thousands of Viruses from Human Metagenomes Reveals Hidden Associations with Chronic Diseases.</title>
        <authorList>
            <person name="Tisza M.J."/>
            <person name="Buck C.B."/>
        </authorList>
    </citation>
    <scope>NUCLEOTIDE SEQUENCE</scope>
    <source>
        <strain evidence="2">CtkKt3</strain>
    </source>
</reference>
<keyword evidence="1" id="KW-0812">Transmembrane</keyword>
<keyword evidence="1" id="KW-0472">Membrane</keyword>
<protein>
    <submittedName>
        <fullName evidence="2">Uncharacterized protein</fullName>
    </submittedName>
</protein>
<feature type="transmembrane region" description="Helical" evidence="1">
    <location>
        <begin position="87"/>
        <end position="110"/>
    </location>
</feature>
<organism evidence="2">
    <name type="scientific">Siphoviridae sp. ctkKt3</name>
    <dbReference type="NCBI Taxonomy" id="2825642"/>
    <lineage>
        <taxon>Viruses</taxon>
        <taxon>Duplodnaviria</taxon>
        <taxon>Heunggongvirae</taxon>
        <taxon>Uroviricota</taxon>
        <taxon>Caudoviricetes</taxon>
    </lineage>
</organism>
<keyword evidence="1" id="KW-1133">Transmembrane helix</keyword>
<name>A0A8S5UZ60_9CAUD</name>
<evidence type="ECO:0000313" key="2">
    <source>
        <dbReference type="EMBL" id="DAF99630.1"/>
    </source>
</evidence>
<sequence>MIMYNYTLTKPEKKTLRRMRGKTSVPEAEIYNCRGLYEKNFIQQNHTSETDGFGQPLHDGTYCLSDNYWRYVESTRWFNTEYVVSHILVPITVSLLTFLITGLLSGVISLPG</sequence>
<accession>A0A8S5UZ60</accession>
<evidence type="ECO:0000256" key="1">
    <source>
        <dbReference type="SAM" id="Phobius"/>
    </source>
</evidence>
<proteinExistence type="predicted"/>